<reference evidence="1" key="1">
    <citation type="submission" date="2022-12" db="EMBL/GenBank/DDBJ databases">
        <title>Reference genome sequencing for broad-spectrum identification of bacterial and archaeal isolates by mass spectrometry.</title>
        <authorList>
            <person name="Sekiguchi Y."/>
            <person name="Tourlousse D.M."/>
        </authorList>
    </citation>
    <scope>NUCLEOTIDE SEQUENCE</scope>
    <source>
        <strain evidence="1">10succ1</strain>
    </source>
</reference>
<gene>
    <name evidence="1" type="ORF">PM10SUCC1_37620</name>
</gene>
<dbReference type="Proteomes" id="UP001144471">
    <property type="component" value="Unassembled WGS sequence"/>
</dbReference>
<organism evidence="1 2">
    <name type="scientific">Propionigenium maris DSM 9537</name>
    <dbReference type="NCBI Taxonomy" id="1123000"/>
    <lineage>
        <taxon>Bacteria</taxon>
        <taxon>Fusobacteriati</taxon>
        <taxon>Fusobacteriota</taxon>
        <taxon>Fusobacteriia</taxon>
        <taxon>Fusobacteriales</taxon>
        <taxon>Fusobacteriaceae</taxon>
        <taxon>Propionigenium</taxon>
    </lineage>
</organism>
<name>A0A9W6LPU7_9FUSO</name>
<accession>A0A9W6LPU7</accession>
<evidence type="ECO:0000313" key="1">
    <source>
        <dbReference type="EMBL" id="GLI58248.1"/>
    </source>
</evidence>
<keyword evidence="2" id="KW-1185">Reference proteome</keyword>
<evidence type="ECO:0000313" key="2">
    <source>
        <dbReference type="Proteomes" id="UP001144471"/>
    </source>
</evidence>
<proteinExistence type="predicted"/>
<protein>
    <submittedName>
        <fullName evidence="1">Uncharacterized protein</fullName>
    </submittedName>
</protein>
<sequence>MKIFDKYEKVEGYKAQWQEGKDTFEIFYRGNFCLEGVIFPGETFEEKAERDILTLLEAKDAED</sequence>
<dbReference type="RefSeq" id="WP_281837963.1">
    <property type="nucleotide sequence ID" value="NZ_BSDY01000041.1"/>
</dbReference>
<comment type="caution">
    <text evidence="1">The sequence shown here is derived from an EMBL/GenBank/DDBJ whole genome shotgun (WGS) entry which is preliminary data.</text>
</comment>
<dbReference type="EMBL" id="BSDY01000041">
    <property type="protein sequence ID" value="GLI58248.1"/>
    <property type="molecule type" value="Genomic_DNA"/>
</dbReference>
<dbReference type="AlphaFoldDB" id="A0A9W6LPU7"/>